<dbReference type="InterPro" id="IPR000160">
    <property type="entry name" value="GGDEF_dom"/>
</dbReference>
<proteinExistence type="predicted"/>
<dbReference type="Proteomes" id="UP000778523">
    <property type="component" value="Unassembled WGS sequence"/>
</dbReference>
<feature type="domain" description="GGDEF" evidence="5">
    <location>
        <begin position="150"/>
        <end position="284"/>
    </location>
</feature>
<reference evidence="6 7" key="1">
    <citation type="submission" date="2020-06" db="EMBL/GenBank/DDBJ databases">
        <title>Draft genome of Uliginosibacterium sp. IMCC34675.</title>
        <authorList>
            <person name="Song J."/>
        </authorList>
    </citation>
    <scope>NUCLEOTIDE SEQUENCE [LARGE SCALE GENOMIC DNA]</scope>
    <source>
        <strain evidence="6 7">IMCC34675</strain>
    </source>
</reference>
<dbReference type="InterPro" id="IPR011006">
    <property type="entry name" value="CheY-like_superfamily"/>
</dbReference>
<evidence type="ECO:0000256" key="2">
    <source>
        <dbReference type="ARBA" id="ARBA00023012"/>
    </source>
</evidence>
<gene>
    <name evidence="6" type="ORF">HJ583_004115</name>
</gene>
<dbReference type="PANTHER" id="PTHR44591">
    <property type="entry name" value="STRESS RESPONSE REGULATOR PROTEIN 1"/>
    <property type="match status" value="1"/>
</dbReference>
<dbReference type="PROSITE" id="PS50110">
    <property type="entry name" value="RESPONSE_REGULATORY"/>
    <property type="match status" value="1"/>
</dbReference>
<keyword evidence="2" id="KW-0902">Two-component regulatory system</keyword>
<dbReference type="RefSeq" id="WP_170020718.1">
    <property type="nucleotide sequence ID" value="NZ_JABCSC020000001.1"/>
</dbReference>
<dbReference type="CDD" id="cd01949">
    <property type="entry name" value="GGDEF"/>
    <property type="match status" value="1"/>
</dbReference>
<organism evidence="6 7">
    <name type="scientific">Uliginosibacterium aquaticum</name>
    <dbReference type="NCBI Taxonomy" id="2731212"/>
    <lineage>
        <taxon>Bacteria</taxon>
        <taxon>Pseudomonadati</taxon>
        <taxon>Pseudomonadota</taxon>
        <taxon>Betaproteobacteria</taxon>
        <taxon>Rhodocyclales</taxon>
        <taxon>Zoogloeaceae</taxon>
        <taxon>Uliginosibacterium</taxon>
    </lineage>
</organism>
<dbReference type="SMART" id="SM00267">
    <property type="entry name" value="GGDEF"/>
    <property type="match status" value="1"/>
</dbReference>
<dbReference type="PANTHER" id="PTHR44591:SF14">
    <property type="entry name" value="PROTEIN PILG"/>
    <property type="match status" value="1"/>
</dbReference>
<feature type="modified residue" description="4-aspartylphosphate" evidence="3">
    <location>
        <position position="59"/>
    </location>
</feature>
<keyword evidence="1 3" id="KW-0597">Phosphoprotein</keyword>
<dbReference type="InterPro" id="IPR043128">
    <property type="entry name" value="Rev_trsase/Diguanyl_cyclase"/>
</dbReference>
<dbReference type="EMBL" id="JABCSC020000001">
    <property type="protein sequence ID" value="NSL54201.1"/>
    <property type="molecule type" value="Genomic_DNA"/>
</dbReference>
<keyword evidence="7" id="KW-1185">Reference proteome</keyword>
<evidence type="ECO:0000313" key="7">
    <source>
        <dbReference type="Proteomes" id="UP000778523"/>
    </source>
</evidence>
<dbReference type="InterPro" id="IPR029787">
    <property type="entry name" value="Nucleotide_cyclase"/>
</dbReference>
<comment type="caution">
    <text evidence="6">The sequence shown here is derived from an EMBL/GenBank/DDBJ whole genome shotgun (WGS) entry which is preliminary data.</text>
</comment>
<evidence type="ECO:0000256" key="1">
    <source>
        <dbReference type="ARBA" id="ARBA00022553"/>
    </source>
</evidence>
<dbReference type="Pfam" id="PF00990">
    <property type="entry name" value="GGDEF"/>
    <property type="match status" value="1"/>
</dbReference>
<feature type="domain" description="Response regulatory" evidence="4">
    <location>
        <begin position="10"/>
        <end position="128"/>
    </location>
</feature>
<dbReference type="SUPFAM" id="SSF55073">
    <property type="entry name" value="Nucleotide cyclase"/>
    <property type="match status" value="1"/>
</dbReference>
<evidence type="ECO:0000313" key="6">
    <source>
        <dbReference type="EMBL" id="NSL54201.1"/>
    </source>
</evidence>
<accession>A0ABX2ICP7</accession>
<evidence type="ECO:0000256" key="3">
    <source>
        <dbReference type="PROSITE-ProRule" id="PRU00169"/>
    </source>
</evidence>
<dbReference type="PROSITE" id="PS50887">
    <property type="entry name" value="GGDEF"/>
    <property type="match status" value="1"/>
</dbReference>
<dbReference type="Pfam" id="PF00072">
    <property type="entry name" value="Response_reg"/>
    <property type="match status" value="1"/>
</dbReference>
<dbReference type="SMART" id="SM00448">
    <property type="entry name" value="REC"/>
    <property type="match status" value="1"/>
</dbReference>
<name>A0ABX2ICP7_9RHOO</name>
<evidence type="ECO:0000259" key="5">
    <source>
        <dbReference type="PROSITE" id="PS50887"/>
    </source>
</evidence>
<evidence type="ECO:0000259" key="4">
    <source>
        <dbReference type="PROSITE" id="PS50110"/>
    </source>
</evidence>
<protein>
    <submittedName>
        <fullName evidence="6">Diguanylate cyclase</fullName>
    </submittedName>
</protein>
<dbReference type="Gene3D" id="3.40.50.2300">
    <property type="match status" value="1"/>
</dbReference>
<dbReference type="InterPro" id="IPR050595">
    <property type="entry name" value="Bact_response_regulator"/>
</dbReference>
<dbReference type="SUPFAM" id="SSF52172">
    <property type="entry name" value="CheY-like"/>
    <property type="match status" value="1"/>
</dbReference>
<sequence length="380" mass="41968">MSEVVAQLPRVLIVDDSRMVRASLIKQIRDKFDVREEVDGEAGWQTLLLDPTIEVVISDIGMPRLDGFGLLARIRGSRLSRVNTLPVLIISGEDENEARMKAQAMGATDFITKGTPRVELVARIEALVKLAQTRRELEESREQLVRRNRGDVSVMVIQVDGYDKLCESYGHSVGQLVHRKLSKLLSAKVRKEDTIAHLAEGQFAVISPSADLDACGAFALRLRRAIDTIVMTYKEHRIRISLTIGLASAHGDPNLSLEELLQLAAARVADGSLLGGNRVVSESGEVTPDNIGRFSRLAVSVDHALTQIRTGSKEEARKRLRELVQTVMPLLELMEDDFRISLNLLTLAEKAQITSLEMHTATSTSSLVTSTATNMTQWRG</sequence>
<dbReference type="Gene3D" id="3.30.70.270">
    <property type="match status" value="1"/>
</dbReference>
<dbReference type="NCBIfam" id="TIGR00254">
    <property type="entry name" value="GGDEF"/>
    <property type="match status" value="1"/>
</dbReference>
<dbReference type="InterPro" id="IPR001789">
    <property type="entry name" value="Sig_transdc_resp-reg_receiver"/>
</dbReference>